<organism evidence="2 3">
    <name type="scientific">Aspergillus pseudodeflectus</name>
    <dbReference type="NCBI Taxonomy" id="176178"/>
    <lineage>
        <taxon>Eukaryota</taxon>
        <taxon>Fungi</taxon>
        <taxon>Dikarya</taxon>
        <taxon>Ascomycota</taxon>
        <taxon>Pezizomycotina</taxon>
        <taxon>Eurotiomycetes</taxon>
        <taxon>Eurotiomycetidae</taxon>
        <taxon>Eurotiales</taxon>
        <taxon>Aspergillaceae</taxon>
        <taxon>Aspergillus</taxon>
        <taxon>Aspergillus subgen. Nidulantes</taxon>
    </lineage>
</organism>
<dbReference type="EMBL" id="JBFXLR010000003">
    <property type="protein sequence ID" value="KAL2859657.1"/>
    <property type="molecule type" value="Genomic_DNA"/>
</dbReference>
<protein>
    <recommendedName>
        <fullName evidence="4">Fungal-specific transcription factor domain-containing protein</fullName>
    </recommendedName>
</protein>
<accession>A0ABR4L548</accession>
<proteinExistence type="predicted"/>
<evidence type="ECO:0000313" key="2">
    <source>
        <dbReference type="EMBL" id="KAL2859657.1"/>
    </source>
</evidence>
<dbReference type="RefSeq" id="XP_070904591.1">
    <property type="nucleotide sequence ID" value="XM_071044360.1"/>
</dbReference>
<comment type="caution">
    <text evidence="2">The sequence shown here is derived from an EMBL/GenBank/DDBJ whole genome shotgun (WGS) entry which is preliminary data.</text>
</comment>
<dbReference type="GeneID" id="98159524"/>
<name>A0ABR4L548_9EURO</name>
<dbReference type="Proteomes" id="UP001610444">
    <property type="component" value="Unassembled WGS sequence"/>
</dbReference>
<sequence length="570" mass="62400">MSCVQLGMRDATSARSLAKPRKIAAKSALSHVETLSCGCVANDHPGSQKCLDSNKPCNYPHAVIPLRDRRVLQKNALPPGQQAPWAVVHTPGWSVKRLPASAAMDPFDSLPIKMPFRSRELYHYFYQTGAAFSVAPADANDDCIALATLDEHALRSTILIAGIHYSWNTGTLQAYESSFLFHKIESIRIINTWLQASDRRAFVVCVRQILTMCLAEACLGNIPAAETHLNGVMALFGSREDADGVCDSSDDIDGELADRYLILTSCFVLILKSRLEDFKLFLATQGIDPSQDASSAEALKLMKTWHGLEHGGLETRLKAMRLFPYFFAPPPTDRRPRMIDASPVLDCLRTITATVDRARMDPTPAQLHHVWNDGGPTKLLLDLVNSHVASYARDGTHTASRSSPAGTTADPPSESRTPVYSSWSGLSAAGELYIHSVLGIMNAGSPLECRLLHRVALILQRDVQQTRADLGGDGVVQSLWFWKVFLGGLALHRHFTVDVETVVCGCAGELEGLYRWFRGCAKGWSAVTGLSHWDDVQYVLARVTWPSVLPAGEVDYAAHAWAQIASGGLE</sequence>
<reference evidence="2 3" key="1">
    <citation type="submission" date="2024-07" db="EMBL/GenBank/DDBJ databases">
        <title>Section-level genome sequencing and comparative genomics of Aspergillus sections Usti and Cavernicolus.</title>
        <authorList>
            <consortium name="Lawrence Berkeley National Laboratory"/>
            <person name="Nybo J.L."/>
            <person name="Vesth T.C."/>
            <person name="Theobald S."/>
            <person name="Frisvad J.C."/>
            <person name="Larsen T.O."/>
            <person name="Kjaerboelling I."/>
            <person name="Rothschild-Mancinelli K."/>
            <person name="Lyhne E.K."/>
            <person name="Kogle M.E."/>
            <person name="Barry K."/>
            <person name="Clum A."/>
            <person name="Na H."/>
            <person name="Ledsgaard L."/>
            <person name="Lin J."/>
            <person name="Lipzen A."/>
            <person name="Kuo A."/>
            <person name="Riley R."/>
            <person name="Mondo S."/>
            <person name="LaButti K."/>
            <person name="Haridas S."/>
            <person name="Pangalinan J."/>
            <person name="Salamov A.A."/>
            <person name="Simmons B.A."/>
            <person name="Magnuson J.K."/>
            <person name="Chen J."/>
            <person name="Drula E."/>
            <person name="Henrissat B."/>
            <person name="Wiebenga A."/>
            <person name="Lubbers R.J."/>
            <person name="Gomes A.C."/>
            <person name="Macurrencykelacurrency M.R."/>
            <person name="Stajich J."/>
            <person name="Grigoriev I.V."/>
            <person name="Mortensen U.H."/>
            <person name="De vries R.P."/>
            <person name="Baker S.E."/>
            <person name="Andersen M.R."/>
        </authorList>
    </citation>
    <scope>NUCLEOTIDE SEQUENCE [LARGE SCALE GENOMIC DNA]</scope>
    <source>
        <strain evidence="2 3">CBS 756.74</strain>
    </source>
</reference>
<evidence type="ECO:0008006" key="4">
    <source>
        <dbReference type="Google" id="ProtNLM"/>
    </source>
</evidence>
<evidence type="ECO:0000256" key="1">
    <source>
        <dbReference type="SAM" id="MobiDB-lite"/>
    </source>
</evidence>
<feature type="region of interest" description="Disordered" evidence="1">
    <location>
        <begin position="394"/>
        <end position="417"/>
    </location>
</feature>
<feature type="compositionally biased region" description="Polar residues" evidence="1">
    <location>
        <begin position="397"/>
        <end position="406"/>
    </location>
</feature>
<keyword evidence="3" id="KW-1185">Reference proteome</keyword>
<evidence type="ECO:0000313" key="3">
    <source>
        <dbReference type="Proteomes" id="UP001610444"/>
    </source>
</evidence>
<gene>
    <name evidence="2" type="ORF">BJX68DRAFT_262081</name>
</gene>